<evidence type="ECO:0000313" key="4">
    <source>
        <dbReference type="Proteomes" id="UP001347796"/>
    </source>
</evidence>
<feature type="coiled-coil region" evidence="1">
    <location>
        <begin position="48"/>
        <end position="75"/>
    </location>
</feature>
<keyword evidence="1" id="KW-0175">Coiled coil</keyword>
<protein>
    <submittedName>
        <fullName evidence="3">Uncharacterized protein</fullName>
    </submittedName>
</protein>
<dbReference type="AlphaFoldDB" id="A0AAN8P4L9"/>
<proteinExistence type="predicted"/>
<dbReference type="Proteomes" id="UP001347796">
    <property type="component" value="Unassembled WGS sequence"/>
</dbReference>
<accession>A0AAN8P4L9</accession>
<dbReference type="EMBL" id="JAZGQO010000014">
    <property type="protein sequence ID" value="KAK6170412.1"/>
    <property type="molecule type" value="Genomic_DNA"/>
</dbReference>
<name>A0AAN8P4L9_PATCE</name>
<sequence length="434" mass="50042">MVLTAALTTSHSKMSLKTCLLFLLPIVSFAQIQDTSFMSLDIRVDKFTTEIENTLSELMREIEIEKQEVEKLVQEYQPVCGDNKTDVGEYDIANDVWNLNQIASRCHERVDRLKRQLRGTGLSFQADAKVRIESDLNEIKKAYDEIKGDVSETEENGIDEEIEIIRQHQFYFTHMDQNNLKYILTKSPWKPILTRLSNSKLKLRISGCQNWITECSIQDIAAMEDETFVVTYTNSTYIRRFHSRGLLLSEFKFPWKLGGIATLNQSHIIVGVPEKKSLVILEVRGEGFVVKNHILMDANCGSDIDVTDNAVIMVCIDPNTIRVYNRNWESEFVLEDAPNTLLKQMHQQKEKGYLGKNRITLKSPKGAFWDEYRGFWYMVSTDTNKVELVRNTGQSLVKRNLFYVGKPTSIILLQRRRELVIGTERGFIYIANSN</sequence>
<evidence type="ECO:0000256" key="1">
    <source>
        <dbReference type="SAM" id="Coils"/>
    </source>
</evidence>
<feature type="chain" id="PRO_5042844151" evidence="2">
    <location>
        <begin position="31"/>
        <end position="434"/>
    </location>
</feature>
<comment type="caution">
    <text evidence="3">The sequence shown here is derived from an EMBL/GenBank/DDBJ whole genome shotgun (WGS) entry which is preliminary data.</text>
</comment>
<feature type="signal peptide" evidence="2">
    <location>
        <begin position="1"/>
        <end position="30"/>
    </location>
</feature>
<dbReference type="SUPFAM" id="SSF101898">
    <property type="entry name" value="NHL repeat"/>
    <property type="match status" value="1"/>
</dbReference>
<evidence type="ECO:0000256" key="2">
    <source>
        <dbReference type="SAM" id="SignalP"/>
    </source>
</evidence>
<keyword evidence="2" id="KW-0732">Signal</keyword>
<evidence type="ECO:0000313" key="3">
    <source>
        <dbReference type="EMBL" id="KAK6170412.1"/>
    </source>
</evidence>
<keyword evidence="4" id="KW-1185">Reference proteome</keyword>
<reference evidence="3 4" key="1">
    <citation type="submission" date="2024-01" db="EMBL/GenBank/DDBJ databases">
        <title>The genome of the rayed Mediterranean limpet Patella caerulea (Linnaeus, 1758).</title>
        <authorList>
            <person name="Anh-Thu Weber A."/>
            <person name="Halstead-Nussloch G."/>
        </authorList>
    </citation>
    <scope>NUCLEOTIDE SEQUENCE [LARGE SCALE GENOMIC DNA]</scope>
    <source>
        <strain evidence="3">AATW-2023a</strain>
        <tissue evidence="3">Whole specimen</tissue>
    </source>
</reference>
<gene>
    <name evidence="3" type="ORF">SNE40_018815</name>
</gene>
<organism evidence="3 4">
    <name type="scientific">Patella caerulea</name>
    <name type="common">Rayed Mediterranean limpet</name>
    <dbReference type="NCBI Taxonomy" id="87958"/>
    <lineage>
        <taxon>Eukaryota</taxon>
        <taxon>Metazoa</taxon>
        <taxon>Spiralia</taxon>
        <taxon>Lophotrochozoa</taxon>
        <taxon>Mollusca</taxon>
        <taxon>Gastropoda</taxon>
        <taxon>Patellogastropoda</taxon>
        <taxon>Patelloidea</taxon>
        <taxon>Patellidae</taxon>
        <taxon>Patella</taxon>
    </lineage>
</organism>